<proteinExistence type="predicted"/>
<dbReference type="Pfam" id="PF10931">
    <property type="entry name" value="DUF2735"/>
    <property type="match status" value="1"/>
</dbReference>
<evidence type="ECO:0000313" key="1">
    <source>
        <dbReference type="EMBL" id="MCK8782191.1"/>
    </source>
</evidence>
<keyword evidence="2" id="KW-1185">Reference proteome</keyword>
<organism evidence="1 2">
    <name type="scientific">Neorhizobium turbinariae</name>
    <dbReference type="NCBI Taxonomy" id="2937795"/>
    <lineage>
        <taxon>Bacteria</taxon>
        <taxon>Pseudomonadati</taxon>
        <taxon>Pseudomonadota</taxon>
        <taxon>Alphaproteobacteria</taxon>
        <taxon>Hyphomicrobiales</taxon>
        <taxon>Rhizobiaceae</taxon>
        <taxon>Rhizobium/Agrobacterium group</taxon>
        <taxon>Neorhizobium</taxon>
    </lineage>
</organism>
<sequence length="64" mass="7262">MTTHIHRETAKILSFPLRPRRRLENGMTAPALYEAAPAIVDIGCWYHEEAVQADTSKSERPKPC</sequence>
<accession>A0ABT0IWT1</accession>
<reference evidence="1 2" key="1">
    <citation type="submission" date="2022-04" db="EMBL/GenBank/DDBJ databases">
        <title>Rhizobium coralii sp. nov., isolated from coral Turbinaria peltata.</title>
        <authorList>
            <person name="Sun H."/>
        </authorList>
    </citation>
    <scope>NUCLEOTIDE SEQUENCE [LARGE SCALE GENOMIC DNA]</scope>
    <source>
        <strain evidence="1 2">NTR19</strain>
    </source>
</reference>
<dbReference type="RefSeq" id="WP_118850255.1">
    <property type="nucleotide sequence ID" value="NZ_JALPRY010000024.1"/>
</dbReference>
<gene>
    <name evidence="1" type="ORF">M0654_19610</name>
</gene>
<dbReference type="Proteomes" id="UP001202827">
    <property type="component" value="Unassembled WGS sequence"/>
</dbReference>
<name>A0ABT0IWT1_9HYPH</name>
<comment type="caution">
    <text evidence="1">The sequence shown here is derived from an EMBL/GenBank/DDBJ whole genome shotgun (WGS) entry which is preliminary data.</text>
</comment>
<dbReference type="InterPro" id="IPR021232">
    <property type="entry name" value="DUF2735"/>
</dbReference>
<dbReference type="EMBL" id="JALPRY010000024">
    <property type="protein sequence ID" value="MCK8782191.1"/>
    <property type="molecule type" value="Genomic_DNA"/>
</dbReference>
<evidence type="ECO:0000313" key="2">
    <source>
        <dbReference type="Proteomes" id="UP001202827"/>
    </source>
</evidence>
<protein>
    <submittedName>
        <fullName evidence="1">DUF2735 domain-containing protein</fullName>
    </submittedName>
</protein>